<dbReference type="OrthoDB" id="676979at2759"/>
<sequence length="124" mass="14092">FFVCLKCHSYLFIFVVHTSCSFTTYFPQITVNKRCICEGLGLREIPEKLPVTTDNVDFSFNVVSSLQNSTFSELKSLIYLDLIRYRSILTSAHHTSKTLCPCQSQSRLEHTTAASPLSSQENYP</sequence>
<reference evidence="2" key="2">
    <citation type="submission" date="2025-09" db="UniProtKB">
        <authorList>
            <consortium name="Ensembl"/>
        </authorList>
    </citation>
    <scope>IDENTIFICATION</scope>
</reference>
<evidence type="ECO:0000313" key="3">
    <source>
        <dbReference type="Proteomes" id="UP000694562"/>
    </source>
</evidence>
<protein>
    <submittedName>
        <fullName evidence="2">Uncharacterized protein</fullName>
    </submittedName>
</protein>
<keyword evidence="3" id="KW-1185">Reference proteome</keyword>
<feature type="signal peptide" evidence="1">
    <location>
        <begin position="1"/>
        <end position="23"/>
    </location>
</feature>
<name>A0A8C4TXU9_FALTI</name>
<evidence type="ECO:0000313" key="2">
    <source>
        <dbReference type="Ensembl" id="ENSFTIP00000002777.1"/>
    </source>
</evidence>
<feature type="chain" id="PRO_5034532443" evidence="1">
    <location>
        <begin position="24"/>
        <end position="124"/>
    </location>
</feature>
<organism evidence="2 3">
    <name type="scientific">Falco tinnunculus</name>
    <name type="common">Common kestrel</name>
    <dbReference type="NCBI Taxonomy" id="100819"/>
    <lineage>
        <taxon>Eukaryota</taxon>
        <taxon>Metazoa</taxon>
        <taxon>Chordata</taxon>
        <taxon>Craniata</taxon>
        <taxon>Vertebrata</taxon>
        <taxon>Euteleostomi</taxon>
        <taxon>Archelosauria</taxon>
        <taxon>Archosauria</taxon>
        <taxon>Dinosauria</taxon>
        <taxon>Saurischia</taxon>
        <taxon>Theropoda</taxon>
        <taxon>Coelurosauria</taxon>
        <taxon>Aves</taxon>
        <taxon>Neognathae</taxon>
        <taxon>Neoaves</taxon>
        <taxon>Telluraves</taxon>
        <taxon>Australaves</taxon>
        <taxon>Falconiformes</taxon>
        <taxon>Falconidae</taxon>
        <taxon>Falco</taxon>
    </lineage>
</organism>
<dbReference type="Gene3D" id="3.80.10.10">
    <property type="entry name" value="Ribonuclease Inhibitor"/>
    <property type="match status" value="1"/>
</dbReference>
<dbReference type="AlphaFoldDB" id="A0A8C4TXU9"/>
<dbReference type="Ensembl" id="ENSFTIT00000002909.1">
    <property type="protein sequence ID" value="ENSFTIP00000002777.1"/>
    <property type="gene ID" value="ENSFTIG00000001939.1"/>
</dbReference>
<proteinExistence type="predicted"/>
<accession>A0A8C4TXU9</accession>
<keyword evidence="1" id="KW-0732">Signal</keyword>
<dbReference type="Proteomes" id="UP000694562">
    <property type="component" value="Unplaced"/>
</dbReference>
<evidence type="ECO:0000256" key="1">
    <source>
        <dbReference type="SAM" id="SignalP"/>
    </source>
</evidence>
<reference evidence="2" key="1">
    <citation type="submission" date="2025-08" db="UniProtKB">
        <authorList>
            <consortium name="Ensembl"/>
        </authorList>
    </citation>
    <scope>IDENTIFICATION</scope>
</reference>
<dbReference type="SUPFAM" id="SSF52058">
    <property type="entry name" value="L domain-like"/>
    <property type="match status" value="1"/>
</dbReference>
<dbReference type="InterPro" id="IPR032675">
    <property type="entry name" value="LRR_dom_sf"/>
</dbReference>